<comment type="subcellular location">
    <subcellularLocation>
        <location evidence="1">Cell membrane</location>
        <topology evidence="1">Multi-pass membrane protein</topology>
    </subcellularLocation>
</comment>
<evidence type="ECO:0000256" key="4">
    <source>
        <dbReference type="ARBA" id="ARBA00022989"/>
    </source>
</evidence>
<gene>
    <name evidence="8" type="ORF">H8R10_07820</name>
</gene>
<evidence type="ECO:0000256" key="5">
    <source>
        <dbReference type="ARBA" id="ARBA00023136"/>
    </source>
</evidence>
<feature type="compositionally biased region" description="Basic and acidic residues" evidence="6">
    <location>
        <begin position="362"/>
        <end position="376"/>
    </location>
</feature>
<feature type="transmembrane region" description="Helical" evidence="7">
    <location>
        <begin position="180"/>
        <end position="201"/>
    </location>
</feature>
<evidence type="ECO:0000256" key="6">
    <source>
        <dbReference type="SAM" id="MobiDB-lite"/>
    </source>
</evidence>
<feature type="transmembrane region" description="Helical" evidence="7">
    <location>
        <begin position="132"/>
        <end position="155"/>
    </location>
</feature>
<keyword evidence="5 7" id="KW-0472">Membrane</keyword>
<comment type="caution">
    <text evidence="8">The sequence shown here is derived from an EMBL/GenBank/DDBJ whole genome shotgun (WGS) entry which is preliminary data.</text>
</comment>
<accession>A0A8I0GDT9</accession>
<evidence type="ECO:0000256" key="3">
    <source>
        <dbReference type="ARBA" id="ARBA00022692"/>
    </source>
</evidence>
<evidence type="ECO:0000313" key="9">
    <source>
        <dbReference type="Proteomes" id="UP000627538"/>
    </source>
</evidence>
<proteinExistence type="predicted"/>
<dbReference type="GO" id="GO:0005886">
    <property type="term" value="C:plasma membrane"/>
    <property type="evidence" value="ECO:0007669"/>
    <property type="project" value="UniProtKB-SubCell"/>
</dbReference>
<feature type="transmembrane region" description="Helical" evidence="7">
    <location>
        <begin position="62"/>
        <end position="87"/>
    </location>
</feature>
<keyword evidence="4 7" id="KW-1133">Transmembrane helix</keyword>
<sequence length="407" mass="43616">MNSSPKQVADPVGSTYPEATPSLRSVADFPTLGGKIKAITDWAMSLRVLRAFTRYSGNRGNLLAGGISYTALFSLASALTIGITITFRILGSRPDLMDAVFRAVNDTVPSLLSWNGTEGLVDPTTMIESTNVLSIAGIIAVVTLLFSASAVMTAIKNSLRLMFGIHVVPDNPVFDKLRDLAGFAFMLLGVLVTAVVSTVNSTIGPAILEPLGIGSTVATRIVGTTTVVLAALVDAIVLVVMVRVVSRIRPMRRDLLMGAGIFVVGSGILRLVGTSAVSAVDSPLLAPFAAIITIMLWVNLLARVVLLTAAFIANPPQPAKPNDADHLHANETPNYVTLSDRSTLAWPHLSLTGSVDLDPETDPNRIDDDAEDTERFSGRGPVKMFLRRRLRHHERKAAHLRNVLRTR</sequence>
<feature type="transmembrane region" description="Helical" evidence="7">
    <location>
        <begin position="254"/>
        <end position="272"/>
    </location>
</feature>
<keyword evidence="3 7" id="KW-0812">Transmembrane</keyword>
<feature type="transmembrane region" description="Helical" evidence="7">
    <location>
        <begin position="221"/>
        <end position="242"/>
    </location>
</feature>
<reference evidence="8 9" key="1">
    <citation type="submission" date="2020-08" db="EMBL/GenBank/DDBJ databases">
        <title>Winkia gen. nov., sp. nov., isolated from faeces of the Anser albifrons in China.</title>
        <authorList>
            <person name="Liu Q."/>
        </authorList>
    </citation>
    <scope>NUCLEOTIDE SEQUENCE [LARGE SCALE GENOMIC DNA]</scope>
    <source>
        <strain evidence="8 9">C62</strain>
    </source>
</reference>
<evidence type="ECO:0000256" key="7">
    <source>
        <dbReference type="SAM" id="Phobius"/>
    </source>
</evidence>
<evidence type="ECO:0000313" key="8">
    <source>
        <dbReference type="EMBL" id="MBD3690131.1"/>
    </source>
</evidence>
<keyword evidence="9" id="KW-1185">Reference proteome</keyword>
<dbReference type="RefSeq" id="WP_191072222.1">
    <property type="nucleotide sequence ID" value="NZ_CP060506.1"/>
</dbReference>
<evidence type="ECO:0000256" key="2">
    <source>
        <dbReference type="ARBA" id="ARBA00022475"/>
    </source>
</evidence>
<dbReference type="Proteomes" id="UP000627538">
    <property type="component" value="Unassembled WGS sequence"/>
</dbReference>
<feature type="transmembrane region" description="Helical" evidence="7">
    <location>
        <begin position="284"/>
        <end position="312"/>
    </location>
</feature>
<feature type="region of interest" description="Disordered" evidence="6">
    <location>
        <begin position="357"/>
        <end position="376"/>
    </location>
</feature>
<dbReference type="AlphaFoldDB" id="A0A8I0GDT9"/>
<organism evidence="8 9">
    <name type="scientific">Nanchangia anserum</name>
    <dbReference type="NCBI Taxonomy" id="2692125"/>
    <lineage>
        <taxon>Bacteria</taxon>
        <taxon>Bacillati</taxon>
        <taxon>Actinomycetota</taxon>
        <taxon>Actinomycetes</taxon>
        <taxon>Actinomycetales</taxon>
        <taxon>Actinomycetaceae</taxon>
        <taxon>Nanchangia</taxon>
    </lineage>
</organism>
<dbReference type="InterPro" id="IPR017039">
    <property type="entry name" value="Virul_fac_BrkB"/>
</dbReference>
<dbReference type="EMBL" id="JACRUO010000002">
    <property type="protein sequence ID" value="MBD3690131.1"/>
    <property type="molecule type" value="Genomic_DNA"/>
</dbReference>
<dbReference type="Pfam" id="PF03631">
    <property type="entry name" value="Virul_fac_BrkB"/>
    <property type="match status" value="1"/>
</dbReference>
<dbReference type="PANTHER" id="PTHR30213">
    <property type="entry name" value="INNER MEMBRANE PROTEIN YHJD"/>
    <property type="match status" value="1"/>
</dbReference>
<keyword evidence="2" id="KW-1003">Cell membrane</keyword>
<protein>
    <submittedName>
        <fullName evidence="8">YihY/virulence factor BrkB family protein</fullName>
    </submittedName>
</protein>
<evidence type="ECO:0000256" key="1">
    <source>
        <dbReference type="ARBA" id="ARBA00004651"/>
    </source>
</evidence>
<name>A0A8I0GDT9_9ACTO</name>
<dbReference type="PANTHER" id="PTHR30213:SF1">
    <property type="entry name" value="INNER MEMBRANE PROTEIN YHJD"/>
    <property type="match status" value="1"/>
</dbReference>